<dbReference type="RefSeq" id="WP_161763678.1">
    <property type="nucleotide sequence ID" value="NZ_JAAATX020000013.1"/>
</dbReference>
<protein>
    <submittedName>
        <fullName evidence="2">Uncharacterized protein</fullName>
    </submittedName>
</protein>
<feature type="signal peptide" evidence="1">
    <location>
        <begin position="1"/>
        <end position="24"/>
    </location>
</feature>
<sequence>MKTIVSVPALTLVAALALASPSAAQDMADAANLNASAPDMLLRGAAANCLAGSGDLWLAMDAFSSAGWEGGEADDGGLRSYVLDETMAYVNPDAGFCAVENMVLGFDDAIAVASDLVTLQAGGTAEVSQDTDGCLYVASDADPENYIAITTGGNDPMCEEQPDGGVTLTVLDEG</sequence>
<keyword evidence="3" id="KW-1185">Reference proteome</keyword>
<gene>
    <name evidence="2" type="ORF">GU927_017090</name>
</gene>
<feature type="chain" id="PRO_5045875882" evidence="1">
    <location>
        <begin position="25"/>
        <end position="174"/>
    </location>
</feature>
<dbReference type="EMBL" id="JAAATX020000013">
    <property type="protein sequence ID" value="MBU9699562.1"/>
    <property type="molecule type" value="Genomic_DNA"/>
</dbReference>
<accession>A0ABS6J7S2</accession>
<keyword evidence="1" id="KW-0732">Signal</keyword>
<proteinExistence type="predicted"/>
<evidence type="ECO:0000256" key="1">
    <source>
        <dbReference type="SAM" id="SignalP"/>
    </source>
</evidence>
<name>A0ABS6J7S2_9RHOB</name>
<organism evidence="2 3">
    <name type="scientific">Paragemmobacter amnigenus</name>
    <dbReference type="NCBI Taxonomy" id="2852097"/>
    <lineage>
        <taxon>Bacteria</taxon>
        <taxon>Pseudomonadati</taxon>
        <taxon>Pseudomonadota</taxon>
        <taxon>Alphaproteobacteria</taxon>
        <taxon>Rhodobacterales</taxon>
        <taxon>Paracoccaceae</taxon>
        <taxon>Paragemmobacter</taxon>
    </lineage>
</organism>
<evidence type="ECO:0000313" key="2">
    <source>
        <dbReference type="EMBL" id="MBU9699562.1"/>
    </source>
</evidence>
<evidence type="ECO:0000313" key="3">
    <source>
        <dbReference type="Proteomes" id="UP000731907"/>
    </source>
</evidence>
<reference evidence="2 3" key="1">
    <citation type="submission" date="2021-06" db="EMBL/GenBank/DDBJ databases">
        <title>Rhodobacteraceae bacterium strain HSP-20.</title>
        <authorList>
            <person name="Chen W.-M."/>
        </authorList>
    </citation>
    <scope>NUCLEOTIDE SEQUENCE [LARGE SCALE GENOMIC DNA]</scope>
    <source>
        <strain evidence="2 3">HSP-20</strain>
    </source>
</reference>
<comment type="caution">
    <text evidence="2">The sequence shown here is derived from an EMBL/GenBank/DDBJ whole genome shotgun (WGS) entry which is preliminary data.</text>
</comment>
<dbReference type="Proteomes" id="UP000731907">
    <property type="component" value="Unassembled WGS sequence"/>
</dbReference>